<dbReference type="EMBL" id="AP022567">
    <property type="protein sequence ID" value="BBX33657.1"/>
    <property type="molecule type" value="Genomic_DNA"/>
</dbReference>
<gene>
    <name evidence="2" type="ORF">MMAGJ_29390</name>
</gene>
<accession>A0ABM7HSX0</accession>
<organism evidence="2 3">
    <name type="scientific">Mycolicibacterium mageritense</name>
    <name type="common">Mycobacterium mageritense</name>
    <dbReference type="NCBI Taxonomy" id="53462"/>
    <lineage>
        <taxon>Bacteria</taxon>
        <taxon>Bacillati</taxon>
        <taxon>Actinomycetota</taxon>
        <taxon>Actinomycetes</taxon>
        <taxon>Mycobacteriales</taxon>
        <taxon>Mycobacteriaceae</taxon>
        <taxon>Mycolicibacterium</taxon>
    </lineage>
</organism>
<reference evidence="2 3" key="1">
    <citation type="journal article" date="2019" name="Emerg. Microbes Infect.">
        <title>Comprehensive subspecies identification of 175 nontuberculous mycobacteria species based on 7547 genomic profiles.</title>
        <authorList>
            <person name="Matsumoto Y."/>
            <person name="Kinjo T."/>
            <person name="Motooka D."/>
            <person name="Nabeya D."/>
            <person name="Jung N."/>
            <person name="Uechi K."/>
            <person name="Horii T."/>
            <person name="Iida T."/>
            <person name="Fujita J."/>
            <person name="Nakamura S."/>
        </authorList>
    </citation>
    <scope>NUCLEOTIDE SEQUENCE [LARGE SCALE GENOMIC DNA]</scope>
    <source>
        <strain evidence="2 3">JCM 12375</strain>
    </source>
</reference>
<evidence type="ECO:0000313" key="2">
    <source>
        <dbReference type="EMBL" id="BBX33657.1"/>
    </source>
</evidence>
<evidence type="ECO:0000313" key="3">
    <source>
        <dbReference type="Proteomes" id="UP000465622"/>
    </source>
</evidence>
<proteinExistence type="predicted"/>
<name>A0ABM7HSX0_MYCME</name>
<dbReference type="Proteomes" id="UP000465622">
    <property type="component" value="Chromosome"/>
</dbReference>
<protein>
    <recommendedName>
        <fullName evidence="4">DUF4226 domain-containing protein</fullName>
    </recommendedName>
</protein>
<sequence length="288" mass="28959">MASADDLIDLFAKGVRMGEDTAKAGANAADGLKTAARSTDGAADATHAADTATDGARATDGATIPDVHGKDWVKVSPAGDKPDGKSGGFLDWAKRHKRGLGVGLGAAGLGTAGVLGYRALSGGDSGGTSHEDIISPPGGLVGDAKRAVGAGDGTNGAIVKMDTAVVRQLAADLRTQADNAAALATSAPDAFAAYRAWLTRDGLGAPTRDGKASPVVADFDAALVEAEKRYIAVAQGLSAQFEGDAVKLERVAAEWEDMETGNAESINSVDTTVTHANPAATPPKDVLL</sequence>
<evidence type="ECO:0008006" key="4">
    <source>
        <dbReference type="Google" id="ProtNLM"/>
    </source>
</evidence>
<feature type="region of interest" description="Disordered" evidence="1">
    <location>
        <begin position="30"/>
        <end position="90"/>
    </location>
</feature>
<feature type="compositionally biased region" description="Low complexity" evidence="1">
    <location>
        <begin position="39"/>
        <end position="63"/>
    </location>
</feature>
<dbReference type="RefSeq" id="WP_036431415.1">
    <property type="nucleotide sequence ID" value="NZ_AP022567.1"/>
</dbReference>
<evidence type="ECO:0000256" key="1">
    <source>
        <dbReference type="SAM" id="MobiDB-lite"/>
    </source>
</evidence>
<keyword evidence="3" id="KW-1185">Reference proteome</keyword>